<dbReference type="InterPro" id="IPR006639">
    <property type="entry name" value="Preselin/SPP"/>
</dbReference>
<dbReference type="Pfam" id="PF06550">
    <property type="entry name" value="SPP"/>
    <property type="match status" value="2"/>
</dbReference>
<organism evidence="7 8">
    <name type="scientific">Halovenus carboxidivorans</name>
    <dbReference type="NCBI Taxonomy" id="2692199"/>
    <lineage>
        <taxon>Archaea</taxon>
        <taxon>Methanobacteriati</taxon>
        <taxon>Methanobacteriota</taxon>
        <taxon>Stenosarchaea group</taxon>
        <taxon>Halobacteria</taxon>
        <taxon>Halobacteriales</taxon>
        <taxon>Haloarculaceae</taxon>
        <taxon>Halovenus</taxon>
    </lineage>
</organism>
<evidence type="ECO:0000313" key="8">
    <source>
        <dbReference type="Proteomes" id="UP000466535"/>
    </source>
</evidence>
<dbReference type="GO" id="GO:0042500">
    <property type="term" value="F:aspartic endopeptidase activity, intramembrane cleaving"/>
    <property type="evidence" value="ECO:0007669"/>
    <property type="project" value="InterPro"/>
</dbReference>
<proteinExistence type="predicted"/>
<evidence type="ECO:0000256" key="6">
    <source>
        <dbReference type="SAM" id="Phobius"/>
    </source>
</evidence>
<protein>
    <recommendedName>
        <fullName evidence="9">Presenilin-like membrane protease, A22 family</fullName>
    </recommendedName>
</protein>
<feature type="transmembrane region" description="Helical" evidence="6">
    <location>
        <begin position="349"/>
        <end position="370"/>
    </location>
</feature>
<dbReference type="SMART" id="SM00730">
    <property type="entry name" value="PSN"/>
    <property type="match status" value="1"/>
</dbReference>
<evidence type="ECO:0000256" key="5">
    <source>
        <dbReference type="SAM" id="MobiDB-lite"/>
    </source>
</evidence>
<dbReference type="RefSeq" id="WP_159764946.1">
    <property type="nucleotide sequence ID" value="NZ_WUUT01000006.1"/>
</dbReference>
<sequence length="379" mass="39158">MDHRQRQLLASGVILGIFFVVQLGALALVEPFLEGGLQGSQDTSNPGISIVYIAGILVATVAMLGIIRYGGENVLRLVIIFSGVYIAFFVFGALVPPLGSVGGVALSDAFALVGALVLGAALYLYPEWYVIDAAGVVMGVGAAGLFGINFGILPALVLLVVLAVYDAISVYGTEHMLTLASGMVEMRVPVVFVVPLSLSYSFLDASMPETANTDEEDDGTRDTDDQALPSDPDQIDAEVLNELGPDRVGEIDDDVFAEADLTEADLDESVREALSGGERDALFIGLGDAVIPSVLVASAAFFVETGPTVSILGVEATLPAATAMVGTLAGLTVLLYLVQQGRAHAGLPLLNGGTIAGYLVGALLSGLTLVEALGLDGFL</sequence>
<evidence type="ECO:0000256" key="3">
    <source>
        <dbReference type="ARBA" id="ARBA00022989"/>
    </source>
</evidence>
<feature type="transmembrane region" description="Helical" evidence="6">
    <location>
        <begin position="318"/>
        <end position="337"/>
    </location>
</feature>
<dbReference type="OrthoDB" id="241093at2157"/>
<feature type="transmembrane region" description="Helical" evidence="6">
    <location>
        <begin position="49"/>
        <end position="67"/>
    </location>
</feature>
<reference evidence="7 8" key="1">
    <citation type="submission" date="2019-12" db="EMBL/GenBank/DDBJ databases">
        <title>Isolation and characterization of three novel carbon monoxide-oxidizing members of Halobacteria from salione crusts and soils.</title>
        <authorList>
            <person name="Myers M.R."/>
            <person name="King G.M."/>
        </authorList>
    </citation>
    <scope>NUCLEOTIDE SEQUENCE [LARGE SCALE GENOMIC DNA]</scope>
    <source>
        <strain evidence="7 8">WSH3</strain>
    </source>
</reference>
<evidence type="ECO:0000313" key="7">
    <source>
        <dbReference type="EMBL" id="MXR52813.1"/>
    </source>
</evidence>
<evidence type="ECO:0000256" key="1">
    <source>
        <dbReference type="ARBA" id="ARBA00004127"/>
    </source>
</evidence>
<dbReference type="NCBIfam" id="NF041679">
    <property type="entry name" value="IMP_arch_presen"/>
    <property type="match status" value="1"/>
</dbReference>
<comment type="caution">
    <text evidence="7">The sequence shown here is derived from an EMBL/GenBank/DDBJ whole genome shotgun (WGS) entry which is preliminary data.</text>
</comment>
<keyword evidence="2 6" id="KW-0812">Transmembrane</keyword>
<dbReference type="Proteomes" id="UP000466535">
    <property type="component" value="Unassembled WGS sequence"/>
</dbReference>
<feature type="region of interest" description="Disordered" evidence="5">
    <location>
        <begin position="209"/>
        <end position="233"/>
    </location>
</feature>
<keyword evidence="3 6" id="KW-1133">Transmembrane helix</keyword>
<name>A0A6B0TB19_9EURY</name>
<feature type="transmembrane region" description="Helical" evidence="6">
    <location>
        <begin position="74"/>
        <end position="95"/>
    </location>
</feature>
<comment type="subcellular location">
    <subcellularLocation>
        <location evidence="1">Endomembrane system</location>
        <topology evidence="1">Multi-pass membrane protein</topology>
    </subcellularLocation>
</comment>
<dbReference type="AlphaFoldDB" id="A0A6B0TB19"/>
<accession>A0A6B0TB19</accession>
<dbReference type="GO" id="GO:0016020">
    <property type="term" value="C:membrane"/>
    <property type="evidence" value="ECO:0007669"/>
    <property type="project" value="InterPro"/>
</dbReference>
<feature type="transmembrane region" description="Helical" evidence="6">
    <location>
        <begin position="101"/>
        <end position="125"/>
    </location>
</feature>
<feature type="transmembrane region" description="Helical" evidence="6">
    <location>
        <begin position="177"/>
        <end position="198"/>
    </location>
</feature>
<dbReference type="InterPro" id="IPR010545">
    <property type="entry name" value="SPP"/>
</dbReference>
<keyword evidence="4 6" id="KW-0472">Membrane</keyword>
<evidence type="ECO:0008006" key="9">
    <source>
        <dbReference type="Google" id="ProtNLM"/>
    </source>
</evidence>
<evidence type="ECO:0000256" key="4">
    <source>
        <dbReference type="ARBA" id="ARBA00023136"/>
    </source>
</evidence>
<dbReference type="EMBL" id="WUUT01000006">
    <property type="protein sequence ID" value="MXR52813.1"/>
    <property type="molecule type" value="Genomic_DNA"/>
</dbReference>
<keyword evidence="8" id="KW-1185">Reference proteome</keyword>
<feature type="transmembrane region" description="Helical" evidence="6">
    <location>
        <begin position="7"/>
        <end position="29"/>
    </location>
</feature>
<feature type="transmembrane region" description="Helical" evidence="6">
    <location>
        <begin position="137"/>
        <end position="165"/>
    </location>
</feature>
<gene>
    <name evidence="7" type="ORF">GRX03_14510</name>
</gene>
<evidence type="ECO:0000256" key="2">
    <source>
        <dbReference type="ARBA" id="ARBA00022692"/>
    </source>
</evidence>
<dbReference type="GO" id="GO:0012505">
    <property type="term" value="C:endomembrane system"/>
    <property type="evidence" value="ECO:0007669"/>
    <property type="project" value="UniProtKB-SubCell"/>
</dbReference>
<feature type="transmembrane region" description="Helical" evidence="6">
    <location>
        <begin position="281"/>
        <end position="303"/>
    </location>
</feature>